<evidence type="ECO:0000259" key="6">
    <source>
        <dbReference type="Pfam" id="PF00155"/>
    </source>
</evidence>
<dbReference type="GO" id="GO:0047804">
    <property type="term" value="F:cysteine-S-conjugate beta-lyase activity"/>
    <property type="evidence" value="ECO:0007669"/>
    <property type="project" value="UniProtKB-EC"/>
</dbReference>
<dbReference type="InterPro" id="IPR015421">
    <property type="entry name" value="PyrdxlP-dep_Trfase_major"/>
</dbReference>
<evidence type="ECO:0000313" key="8">
    <source>
        <dbReference type="Proteomes" id="UP000267342"/>
    </source>
</evidence>
<organism evidence="7 8">
    <name type="scientific">Zymobacter palmae</name>
    <dbReference type="NCBI Taxonomy" id="33074"/>
    <lineage>
        <taxon>Bacteria</taxon>
        <taxon>Pseudomonadati</taxon>
        <taxon>Pseudomonadota</taxon>
        <taxon>Gammaproteobacteria</taxon>
        <taxon>Oceanospirillales</taxon>
        <taxon>Halomonadaceae</taxon>
        <taxon>Zymobacter group</taxon>
        <taxon>Zymobacter</taxon>
    </lineage>
</organism>
<protein>
    <recommendedName>
        <fullName evidence="2">cysteine-S-conjugate beta-lyase</fullName>
        <ecNumber evidence="2">4.4.1.13</ecNumber>
    </recommendedName>
</protein>
<sequence length="386" mass="43342">MGADFSTRIDRREVTSTKWQTYDDDVLPLWVADMDIAVPDCVQQALTQRIAHGVYGYANPPVAMRSTLSEWSRSHYDWAIENEWQHWLPGVVPALHIAAQALCAADEEVLVITPIYPPFLKVAQHTQRRMVTAPMAEPSEANGQRWTLDFEAMERAVTPKTRLLLWCHPHNPTGRVFDDSELAALAAFVERHDLLVCSDELHCDLILDGTAHRPFAKSAPQIAHRTITLWAASKTFNIAGLTCACAVIPDPALRSRFAAACEGWMPSHNVLGMVATEAAYRDGEPWRQQLVEHLQGNVALIQSYVDRWPNARFLPPQATYLGWIDLRQANLGDNPQQTLLKDAQVALSDGADFGNPGFVRINFGTTRDILEEALQRIDRRIARRQP</sequence>
<name>A0A348HCZ1_9GAMM</name>
<dbReference type="EC" id="4.4.1.13" evidence="2"/>
<dbReference type="GO" id="GO:0008483">
    <property type="term" value="F:transaminase activity"/>
    <property type="evidence" value="ECO:0007669"/>
    <property type="project" value="UniProtKB-KW"/>
</dbReference>
<dbReference type="PANTHER" id="PTHR43525">
    <property type="entry name" value="PROTEIN MALY"/>
    <property type="match status" value="1"/>
</dbReference>
<keyword evidence="7" id="KW-0808">Transferase</keyword>
<dbReference type="GO" id="GO:0030170">
    <property type="term" value="F:pyridoxal phosphate binding"/>
    <property type="evidence" value="ECO:0007669"/>
    <property type="project" value="InterPro"/>
</dbReference>
<evidence type="ECO:0000256" key="5">
    <source>
        <dbReference type="ARBA" id="ARBA00037974"/>
    </source>
</evidence>
<evidence type="ECO:0000256" key="2">
    <source>
        <dbReference type="ARBA" id="ARBA00012224"/>
    </source>
</evidence>
<dbReference type="KEGG" id="zpl:ZBT109_0717"/>
<dbReference type="InterPro" id="IPR027619">
    <property type="entry name" value="C-S_lyase_PatB-like"/>
</dbReference>
<evidence type="ECO:0000256" key="1">
    <source>
        <dbReference type="ARBA" id="ARBA00001933"/>
    </source>
</evidence>
<dbReference type="Gene3D" id="3.90.1150.10">
    <property type="entry name" value="Aspartate Aminotransferase, domain 1"/>
    <property type="match status" value="1"/>
</dbReference>
<proteinExistence type="inferred from homology"/>
<gene>
    <name evidence="7" type="ORF">ZBT109_0717</name>
</gene>
<evidence type="ECO:0000313" key="7">
    <source>
        <dbReference type="EMBL" id="BBG29493.1"/>
    </source>
</evidence>
<dbReference type="CDD" id="cd00609">
    <property type="entry name" value="AAT_like"/>
    <property type="match status" value="1"/>
</dbReference>
<dbReference type="Proteomes" id="UP000267342">
    <property type="component" value="Chromosome"/>
</dbReference>
<dbReference type="EMBL" id="AP018933">
    <property type="protein sequence ID" value="BBG29493.1"/>
    <property type="molecule type" value="Genomic_DNA"/>
</dbReference>
<keyword evidence="4" id="KW-0456">Lyase</keyword>
<dbReference type="OrthoDB" id="3224382at2"/>
<comment type="similarity">
    <text evidence="5">Belongs to the class-II pyridoxal-phosphate-dependent aminotransferase family. MalY/PatB cystathionine beta-lyase subfamily.</text>
</comment>
<dbReference type="Gene3D" id="3.40.640.10">
    <property type="entry name" value="Type I PLP-dependent aspartate aminotransferase-like (Major domain)"/>
    <property type="match status" value="1"/>
</dbReference>
<dbReference type="NCBIfam" id="TIGR04350">
    <property type="entry name" value="C_S_lyase_PatB"/>
    <property type="match status" value="1"/>
</dbReference>
<evidence type="ECO:0000256" key="4">
    <source>
        <dbReference type="ARBA" id="ARBA00023239"/>
    </source>
</evidence>
<dbReference type="InterPro" id="IPR004839">
    <property type="entry name" value="Aminotransferase_I/II_large"/>
</dbReference>
<keyword evidence="3" id="KW-0663">Pyridoxal phosphate</keyword>
<comment type="cofactor">
    <cofactor evidence="1">
        <name>pyridoxal 5'-phosphate</name>
        <dbReference type="ChEBI" id="CHEBI:597326"/>
    </cofactor>
</comment>
<dbReference type="STRING" id="1123510.GCA_000620025_02221"/>
<dbReference type="InterPro" id="IPR015424">
    <property type="entry name" value="PyrdxlP-dep_Trfase"/>
</dbReference>
<dbReference type="InterPro" id="IPR051798">
    <property type="entry name" value="Class-II_PLP-Dep_Aminotrans"/>
</dbReference>
<reference evidence="7 8" key="1">
    <citation type="submission" date="2018-09" db="EMBL/GenBank/DDBJ databases">
        <title>Zymobacter palmae IAM14233 (=T109) whole genome analysis.</title>
        <authorList>
            <person name="Yanase H."/>
        </authorList>
    </citation>
    <scope>NUCLEOTIDE SEQUENCE [LARGE SCALE GENOMIC DNA]</scope>
    <source>
        <strain evidence="7 8">IAM14233</strain>
    </source>
</reference>
<dbReference type="PANTHER" id="PTHR43525:SF1">
    <property type="entry name" value="PROTEIN MALY"/>
    <property type="match status" value="1"/>
</dbReference>
<keyword evidence="8" id="KW-1185">Reference proteome</keyword>
<dbReference type="RefSeq" id="WP_027705295.1">
    <property type="nucleotide sequence ID" value="NZ_AP018933.1"/>
</dbReference>
<dbReference type="AlphaFoldDB" id="A0A348HCZ1"/>
<accession>A0A348HCZ1</accession>
<dbReference type="SUPFAM" id="SSF53383">
    <property type="entry name" value="PLP-dependent transferases"/>
    <property type="match status" value="1"/>
</dbReference>
<evidence type="ECO:0000256" key="3">
    <source>
        <dbReference type="ARBA" id="ARBA00022898"/>
    </source>
</evidence>
<keyword evidence="7" id="KW-0032">Aminotransferase</keyword>
<dbReference type="InterPro" id="IPR015422">
    <property type="entry name" value="PyrdxlP-dep_Trfase_small"/>
</dbReference>
<feature type="domain" description="Aminotransferase class I/classII large" evidence="6">
    <location>
        <begin position="28"/>
        <end position="377"/>
    </location>
</feature>
<dbReference type="Pfam" id="PF00155">
    <property type="entry name" value="Aminotran_1_2"/>
    <property type="match status" value="1"/>
</dbReference>